<keyword evidence="1" id="KW-0732">Signal</keyword>
<evidence type="ECO:0000259" key="2">
    <source>
        <dbReference type="SMART" id="SM00460"/>
    </source>
</evidence>
<dbReference type="Gene3D" id="3.10.620.30">
    <property type="match status" value="1"/>
</dbReference>
<reference evidence="3 4" key="1">
    <citation type="submission" date="2015-05" db="EMBL/GenBank/DDBJ databases">
        <title>Genome sequencing and analysis of members of genus Stenotrophomonas.</title>
        <authorList>
            <person name="Patil P.P."/>
            <person name="Midha S."/>
            <person name="Patil P.B."/>
        </authorList>
    </citation>
    <scope>NUCLEOTIDE SEQUENCE [LARGE SCALE GENOMIC DNA]</scope>
    <source>
        <strain evidence="3 4">DSM 21508</strain>
    </source>
</reference>
<keyword evidence="4" id="KW-1185">Reference proteome</keyword>
<dbReference type="PANTHER" id="PTHR38339">
    <property type="entry name" value="TRANSGLUTAMINASE DOMAIN PROTEIN"/>
    <property type="match status" value="1"/>
</dbReference>
<dbReference type="Proteomes" id="UP000051386">
    <property type="component" value="Unassembled WGS sequence"/>
</dbReference>
<feature type="chain" id="PRO_5006394647" evidence="1">
    <location>
        <begin position="24"/>
        <end position="507"/>
    </location>
</feature>
<comment type="caution">
    <text evidence="3">The sequence shown here is derived from an EMBL/GenBank/DDBJ whole genome shotgun (WGS) entry which is preliminary data.</text>
</comment>
<feature type="signal peptide" evidence="1">
    <location>
        <begin position="1"/>
        <end position="23"/>
    </location>
</feature>
<dbReference type="InterPro" id="IPR038765">
    <property type="entry name" value="Papain-like_cys_pep_sf"/>
</dbReference>
<dbReference type="SUPFAM" id="SSF54001">
    <property type="entry name" value="Cysteine proteinases"/>
    <property type="match status" value="1"/>
</dbReference>
<feature type="domain" description="Transglutaminase-like" evidence="2">
    <location>
        <begin position="360"/>
        <end position="424"/>
    </location>
</feature>
<name>A0A0R0CW48_9GAMM</name>
<proteinExistence type="predicted"/>
<evidence type="ECO:0000256" key="1">
    <source>
        <dbReference type="SAM" id="SignalP"/>
    </source>
</evidence>
<dbReference type="AlphaFoldDB" id="A0A0R0CW48"/>
<dbReference type="RefSeq" id="WP_057508214.1">
    <property type="nucleotide sequence ID" value="NZ_LDJK01000033.1"/>
</dbReference>
<dbReference type="PATRIC" id="fig|517011.3.peg.1366"/>
<dbReference type="InterPro" id="IPR002931">
    <property type="entry name" value="Transglutaminase-like"/>
</dbReference>
<organism evidence="3 4">
    <name type="scientific">Stenotrophomonas chelatiphaga</name>
    <dbReference type="NCBI Taxonomy" id="517011"/>
    <lineage>
        <taxon>Bacteria</taxon>
        <taxon>Pseudomonadati</taxon>
        <taxon>Pseudomonadota</taxon>
        <taxon>Gammaproteobacteria</taxon>
        <taxon>Lysobacterales</taxon>
        <taxon>Lysobacteraceae</taxon>
        <taxon>Stenotrophomonas</taxon>
    </lineage>
</organism>
<protein>
    <submittedName>
        <fullName evidence="3">Transglutaminase</fullName>
    </submittedName>
</protein>
<sequence>MDPVVRKLLLPAAACLCAAVAWAQPAADAATPIPAAASDAAVIAMIDQGRFAEANALLDAWLARPPGGVDRDALTFQQERMRRIRLDFSLDEAAAKQKLRHWIPDLRDDEFARWDSQGLIEHLDIDGERRYFNRAPANLFRLSSEARARRRADAPMPADGPYERLAPYHAQVVAAAARSGADSVLPQRVEVTQSLVVKADAVPAGETVRAWIPYPREIPGQQEQLQWIGSSPSGAQLAPASTQLAPASTLQRTAYLEAPAVAGQPTRFQIRYALTVSARHTAIDPAAVQPTPKDAALAPYLAEQPPHVRFTPALRAYSERVLQGETRPLEVVRLLYHAVDQIPWAGAREYSTISNISEHALQAGHADCGQQTLLLITLLRMNGIPARWQSGRVFSDNAIGYSNLHDWGAVYLAPYGWLPMDVTTGALDSDQPALRDFYLGGIDGYRIAFNDDFGQAFVPAKQHFRSETVDSQRGEAEWAGGNLYFDQWDDQFQWTVRPAGGKPSATP</sequence>
<evidence type="ECO:0000313" key="3">
    <source>
        <dbReference type="EMBL" id="KRG73997.1"/>
    </source>
</evidence>
<accession>A0A0R0CW48</accession>
<gene>
    <name evidence="3" type="ORF">ABB28_08505</name>
</gene>
<dbReference type="SMART" id="SM00460">
    <property type="entry name" value="TGc"/>
    <property type="match status" value="1"/>
</dbReference>
<dbReference type="Pfam" id="PF01841">
    <property type="entry name" value="Transglut_core"/>
    <property type="match status" value="1"/>
</dbReference>
<evidence type="ECO:0000313" key="4">
    <source>
        <dbReference type="Proteomes" id="UP000051386"/>
    </source>
</evidence>
<dbReference type="PANTHER" id="PTHR38339:SF1">
    <property type="entry name" value="TRANSGLUTAMINASE-LIKE DOMAIN-CONTAINING PROTEIN"/>
    <property type="match status" value="1"/>
</dbReference>
<dbReference type="EMBL" id="LDJK01000033">
    <property type="protein sequence ID" value="KRG73997.1"/>
    <property type="molecule type" value="Genomic_DNA"/>
</dbReference>